<keyword evidence="2" id="KW-1185">Reference proteome</keyword>
<name>A0ABR6YEQ1_9BURK</name>
<dbReference type="EMBL" id="JACOGA010000015">
    <property type="protein sequence ID" value="MBC3875049.1"/>
    <property type="molecule type" value="Genomic_DNA"/>
</dbReference>
<comment type="caution">
    <text evidence="1">The sequence shown here is derived from an EMBL/GenBank/DDBJ whole genome shotgun (WGS) entry which is preliminary data.</text>
</comment>
<organism evidence="1 2">
    <name type="scientific">Undibacterium flavidum</name>
    <dbReference type="NCBI Taxonomy" id="2762297"/>
    <lineage>
        <taxon>Bacteria</taxon>
        <taxon>Pseudomonadati</taxon>
        <taxon>Pseudomonadota</taxon>
        <taxon>Betaproteobacteria</taxon>
        <taxon>Burkholderiales</taxon>
        <taxon>Oxalobacteraceae</taxon>
        <taxon>Undibacterium</taxon>
    </lineage>
</organism>
<evidence type="ECO:0000313" key="1">
    <source>
        <dbReference type="EMBL" id="MBC3875049.1"/>
    </source>
</evidence>
<sequence length="120" mass="13542">MSKITNLAAIMRSQVAVLAKEFPRQAAQNKDKKTHSNSDTLDVAGLIVQKVKLISRQSPDRRQKAFRIFLENTIAAEIGLDVLSDPLFYQMIEDIQNTMYSDSTLRSLIEECIDQLLASQ</sequence>
<proteinExistence type="predicted"/>
<accession>A0ABR6YEQ1</accession>
<gene>
    <name evidence="1" type="ORF">H8K55_15780</name>
</gene>
<dbReference type="RefSeq" id="WP_186943027.1">
    <property type="nucleotide sequence ID" value="NZ_JACOGA010000015.1"/>
</dbReference>
<protein>
    <submittedName>
        <fullName evidence="1">Uncharacterized protein</fullName>
    </submittedName>
</protein>
<reference evidence="1 2" key="1">
    <citation type="submission" date="2020-08" db="EMBL/GenBank/DDBJ databases">
        <title>Novel species isolated from subtropical streams in China.</title>
        <authorList>
            <person name="Lu H."/>
        </authorList>
    </citation>
    <scope>NUCLEOTIDE SEQUENCE [LARGE SCALE GENOMIC DNA]</scope>
    <source>
        <strain evidence="1 2">LX15W</strain>
    </source>
</reference>
<evidence type="ECO:0000313" key="2">
    <source>
        <dbReference type="Proteomes" id="UP000624279"/>
    </source>
</evidence>
<dbReference type="Proteomes" id="UP000624279">
    <property type="component" value="Unassembled WGS sequence"/>
</dbReference>